<organism evidence="2 3">
    <name type="scientific">Mucilaginibacter arboris</name>
    <dbReference type="NCBI Taxonomy" id="2682090"/>
    <lineage>
        <taxon>Bacteria</taxon>
        <taxon>Pseudomonadati</taxon>
        <taxon>Bacteroidota</taxon>
        <taxon>Sphingobacteriia</taxon>
        <taxon>Sphingobacteriales</taxon>
        <taxon>Sphingobacteriaceae</taxon>
        <taxon>Mucilaginibacter</taxon>
    </lineage>
</organism>
<gene>
    <name evidence="2" type="ORF">GO621_18565</name>
</gene>
<protein>
    <submittedName>
        <fullName evidence="2">Cupin domain-containing protein</fullName>
    </submittedName>
</protein>
<name>A0A7K1T1X8_9SPHI</name>
<dbReference type="SUPFAM" id="SSF51182">
    <property type="entry name" value="RmlC-like cupins"/>
    <property type="match status" value="1"/>
</dbReference>
<sequence>MSRTIVNPVLKEAVTFVKTADETNGAVSDLEITIAAGGGNPLHYHTTYTEKFTAIEGELHLELKHKRIVRLKPGESYLVKKGEVHRFFNAGEAEIKFRNEVHPGHKGFENTLRILHGLAADGLYNDKGVPKNLTHLAVCGIMSDMRLPGLMSLTTPLLKFIAARARKKGIEQQLLEKYCK</sequence>
<dbReference type="PANTHER" id="PTHR36440:SF1">
    <property type="entry name" value="PUTATIVE (AFU_ORTHOLOGUE AFUA_8G07350)-RELATED"/>
    <property type="match status" value="1"/>
</dbReference>
<dbReference type="Pfam" id="PF07883">
    <property type="entry name" value="Cupin_2"/>
    <property type="match status" value="1"/>
</dbReference>
<feature type="domain" description="Cupin type-2" evidence="1">
    <location>
        <begin position="32"/>
        <end position="96"/>
    </location>
</feature>
<reference evidence="2 3" key="1">
    <citation type="submission" date="2019-12" db="EMBL/GenBank/DDBJ databases">
        <title>Mucilaginibacter sp. HMF7410 genome sequencing and assembly.</title>
        <authorList>
            <person name="Kang H."/>
            <person name="Cha I."/>
            <person name="Kim H."/>
            <person name="Joh K."/>
        </authorList>
    </citation>
    <scope>NUCLEOTIDE SEQUENCE [LARGE SCALE GENOMIC DNA]</scope>
    <source>
        <strain evidence="2 3">HMF7410</strain>
    </source>
</reference>
<dbReference type="InterPro" id="IPR053146">
    <property type="entry name" value="QDO-like"/>
</dbReference>
<keyword evidence="3" id="KW-1185">Reference proteome</keyword>
<dbReference type="AlphaFoldDB" id="A0A7K1T1X8"/>
<dbReference type="Proteomes" id="UP000462014">
    <property type="component" value="Unassembled WGS sequence"/>
</dbReference>
<proteinExistence type="predicted"/>
<comment type="caution">
    <text evidence="2">The sequence shown here is derived from an EMBL/GenBank/DDBJ whole genome shotgun (WGS) entry which is preliminary data.</text>
</comment>
<dbReference type="Gene3D" id="2.60.120.10">
    <property type="entry name" value="Jelly Rolls"/>
    <property type="match status" value="1"/>
</dbReference>
<evidence type="ECO:0000313" key="2">
    <source>
        <dbReference type="EMBL" id="MVN23527.1"/>
    </source>
</evidence>
<evidence type="ECO:0000259" key="1">
    <source>
        <dbReference type="Pfam" id="PF07883"/>
    </source>
</evidence>
<evidence type="ECO:0000313" key="3">
    <source>
        <dbReference type="Proteomes" id="UP000462014"/>
    </source>
</evidence>
<dbReference type="InterPro" id="IPR011051">
    <property type="entry name" value="RmlC_Cupin_sf"/>
</dbReference>
<accession>A0A7K1T1X8</accession>
<dbReference type="PANTHER" id="PTHR36440">
    <property type="entry name" value="PUTATIVE (AFU_ORTHOLOGUE AFUA_8G07350)-RELATED"/>
    <property type="match status" value="1"/>
</dbReference>
<dbReference type="InterPro" id="IPR013096">
    <property type="entry name" value="Cupin_2"/>
</dbReference>
<dbReference type="EMBL" id="WPIK01000039">
    <property type="protein sequence ID" value="MVN23527.1"/>
    <property type="molecule type" value="Genomic_DNA"/>
</dbReference>
<dbReference type="InterPro" id="IPR014710">
    <property type="entry name" value="RmlC-like_jellyroll"/>
</dbReference>
<dbReference type="RefSeq" id="WP_157569875.1">
    <property type="nucleotide sequence ID" value="NZ_WPIK01000039.1"/>
</dbReference>
<dbReference type="CDD" id="cd02208">
    <property type="entry name" value="cupin_RmlC-like"/>
    <property type="match status" value="1"/>
</dbReference>